<dbReference type="PANTHER" id="PTHR24220">
    <property type="entry name" value="IMPORT ATP-BINDING PROTEIN"/>
    <property type="match status" value="1"/>
</dbReference>
<dbReference type="PANTHER" id="PTHR24220:SF86">
    <property type="entry name" value="ABC TRANSPORTER ABCH.1"/>
    <property type="match status" value="1"/>
</dbReference>
<proteinExistence type="predicted"/>
<evidence type="ECO:0000259" key="1">
    <source>
        <dbReference type="Pfam" id="PF00005"/>
    </source>
</evidence>
<comment type="caution">
    <text evidence="2">The sequence shown here is derived from an EMBL/GenBank/DDBJ whole genome shotgun (WGS) entry which is preliminary data.</text>
</comment>
<dbReference type="GO" id="GO:0022857">
    <property type="term" value="F:transmembrane transporter activity"/>
    <property type="evidence" value="ECO:0007669"/>
    <property type="project" value="TreeGrafter"/>
</dbReference>
<dbReference type="RefSeq" id="WP_153833363.1">
    <property type="nucleotide sequence ID" value="NZ_WJQT01000026.1"/>
</dbReference>
<accession>A0A844CGQ7</accession>
<keyword evidence="2" id="KW-0547">Nucleotide-binding</keyword>
<dbReference type="InterPro" id="IPR003439">
    <property type="entry name" value="ABC_transporter-like_ATP-bd"/>
</dbReference>
<keyword evidence="2" id="KW-0067">ATP-binding</keyword>
<feature type="domain" description="ABC transporter" evidence="1">
    <location>
        <begin position="3"/>
        <end position="91"/>
    </location>
</feature>
<dbReference type="Pfam" id="PF00005">
    <property type="entry name" value="ABC_tran"/>
    <property type="match status" value="1"/>
</dbReference>
<dbReference type="SUPFAM" id="SSF52540">
    <property type="entry name" value="P-loop containing nucleoside triphosphate hydrolases"/>
    <property type="match status" value="1"/>
</dbReference>
<reference evidence="2 3" key="1">
    <citation type="submission" date="2019-11" db="EMBL/GenBank/DDBJ databases">
        <title>Characterisation of Fundicoccus ignavus gen. nov. sp. nov., a novel genus of the family Aerococcaceae from bulk tank milk.</title>
        <authorList>
            <person name="Siebert A."/>
            <person name="Huptas C."/>
            <person name="Wenning M."/>
            <person name="Scherer S."/>
            <person name="Doll E.V."/>
        </authorList>
    </citation>
    <scope>NUCLEOTIDE SEQUENCE [LARGE SCALE GENOMIC DNA]</scope>
    <source>
        <strain evidence="2 3">DSM 109652</strain>
    </source>
</reference>
<evidence type="ECO:0000313" key="2">
    <source>
        <dbReference type="EMBL" id="MRJ48310.1"/>
    </source>
</evidence>
<organism evidence="2 3">
    <name type="scientific">Fundicoccus ignavus</name>
    <dbReference type="NCBI Taxonomy" id="2664442"/>
    <lineage>
        <taxon>Bacteria</taxon>
        <taxon>Bacillati</taxon>
        <taxon>Bacillota</taxon>
        <taxon>Bacilli</taxon>
        <taxon>Lactobacillales</taxon>
        <taxon>Aerococcaceae</taxon>
        <taxon>Fundicoccus</taxon>
    </lineage>
</organism>
<protein>
    <submittedName>
        <fullName evidence="2">ATP-binding cassette domain-containing protein</fullName>
    </submittedName>
</protein>
<dbReference type="GO" id="GO:0005524">
    <property type="term" value="F:ATP binding"/>
    <property type="evidence" value="ECO:0007669"/>
    <property type="project" value="UniProtKB-KW"/>
</dbReference>
<sequence>MHQVALISAQVALFIRNTHVYNNIMIPLLYSSKFKRKDRKNRINEVAIALEIHDILNKKVKLLSGGERQRVSIARAVINDPEVIICDEPTNALNPRLKRKIIEYIEEVSEGKLLIIVSHEPSLFSKDSYSFLELKNGQLFSDK</sequence>
<dbReference type="EMBL" id="WJQT01000026">
    <property type="protein sequence ID" value="MRJ48310.1"/>
    <property type="molecule type" value="Genomic_DNA"/>
</dbReference>
<dbReference type="Gene3D" id="3.40.50.300">
    <property type="entry name" value="P-loop containing nucleotide triphosphate hydrolases"/>
    <property type="match status" value="1"/>
</dbReference>
<name>A0A844CGQ7_9LACT</name>
<dbReference type="InterPro" id="IPR027417">
    <property type="entry name" value="P-loop_NTPase"/>
</dbReference>
<gene>
    <name evidence="2" type="ORF">GF867_12205</name>
</gene>
<dbReference type="Proteomes" id="UP000440066">
    <property type="component" value="Unassembled WGS sequence"/>
</dbReference>
<dbReference type="AlphaFoldDB" id="A0A844CGQ7"/>
<dbReference type="InterPro" id="IPR015854">
    <property type="entry name" value="ABC_transpr_LolD-like"/>
</dbReference>
<dbReference type="GO" id="GO:0016887">
    <property type="term" value="F:ATP hydrolysis activity"/>
    <property type="evidence" value="ECO:0007669"/>
    <property type="project" value="InterPro"/>
</dbReference>
<dbReference type="GO" id="GO:0005886">
    <property type="term" value="C:plasma membrane"/>
    <property type="evidence" value="ECO:0007669"/>
    <property type="project" value="TreeGrafter"/>
</dbReference>
<evidence type="ECO:0000313" key="3">
    <source>
        <dbReference type="Proteomes" id="UP000440066"/>
    </source>
</evidence>